<dbReference type="EMBL" id="JARJCM010000139">
    <property type="protein sequence ID" value="KAJ7026406.1"/>
    <property type="molecule type" value="Genomic_DNA"/>
</dbReference>
<evidence type="ECO:0000256" key="2">
    <source>
        <dbReference type="SAM" id="Phobius"/>
    </source>
</evidence>
<feature type="compositionally biased region" description="Acidic residues" evidence="1">
    <location>
        <begin position="43"/>
        <end position="54"/>
    </location>
</feature>
<keyword evidence="2" id="KW-1133">Transmembrane helix</keyword>
<feature type="transmembrane region" description="Helical" evidence="2">
    <location>
        <begin position="207"/>
        <end position="228"/>
    </location>
</feature>
<gene>
    <name evidence="3" type="ORF">C8F04DRAFT_1190604</name>
</gene>
<organism evidence="3 4">
    <name type="scientific">Mycena alexandri</name>
    <dbReference type="NCBI Taxonomy" id="1745969"/>
    <lineage>
        <taxon>Eukaryota</taxon>
        <taxon>Fungi</taxon>
        <taxon>Dikarya</taxon>
        <taxon>Basidiomycota</taxon>
        <taxon>Agaricomycotina</taxon>
        <taxon>Agaricomycetes</taxon>
        <taxon>Agaricomycetidae</taxon>
        <taxon>Agaricales</taxon>
        <taxon>Marasmiineae</taxon>
        <taxon>Mycenaceae</taxon>
        <taxon>Mycena</taxon>
    </lineage>
</organism>
<evidence type="ECO:0000313" key="4">
    <source>
        <dbReference type="Proteomes" id="UP001218188"/>
    </source>
</evidence>
<accession>A0AAD6WWY0</accession>
<proteinExistence type="predicted"/>
<dbReference type="AlphaFoldDB" id="A0AAD6WWY0"/>
<keyword evidence="4" id="KW-1185">Reference proteome</keyword>
<feature type="region of interest" description="Disordered" evidence="1">
    <location>
        <begin position="1"/>
        <end position="90"/>
    </location>
</feature>
<keyword evidence="2" id="KW-0812">Transmembrane</keyword>
<reference evidence="3" key="1">
    <citation type="submission" date="2023-03" db="EMBL/GenBank/DDBJ databases">
        <title>Massive genome expansion in bonnet fungi (Mycena s.s.) driven by repeated elements and novel gene families across ecological guilds.</title>
        <authorList>
            <consortium name="Lawrence Berkeley National Laboratory"/>
            <person name="Harder C.B."/>
            <person name="Miyauchi S."/>
            <person name="Viragh M."/>
            <person name="Kuo A."/>
            <person name="Thoen E."/>
            <person name="Andreopoulos B."/>
            <person name="Lu D."/>
            <person name="Skrede I."/>
            <person name="Drula E."/>
            <person name="Henrissat B."/>
            <person name="Morin E."/>
            <person name="Kohler A."/>
            <person name="Barry K."/>
            <person name="LaButti K."/>
            <person name="Morin E."/>
            <person name="Salamov A."/>
            <person name="Lipzen A."/>
            <person name="Mereny Z."/>
            <person name="Hegedus B."/>
            <person name="Baldrian P."/>
            <person name="Stursova M."/>
            <person name="Weitz H."/>
            <person name="Taylor A."/>
            <person name="Grigoriev I.V."/>
            <person name="Nagy L.G."/>
            <person name="Martin F."/>
            <person name="Kauserud H."/>
        </authorList>
    </citation>
    <scope>NUCLEOTIDE SEQUENCE</scope>
    <source>
        <strain evidence="3">CBHHK200</strain>
    </source>
</reference>
<dbReference type="Proteomes" id="UP001218188">
    <property type="component" value="Unassembled WGS sequence"/>
</dbReference>
<sequence length="326" mass="34273">RRRQRRECRQIADGLKARTNAAKKAAGQGPALGVCSAGSSAGEVDEESAEEELERGEGAISLDPPRLCRGRGGGELHPHQPGAASPSSKYRTALSRRLGFPPPFPLLELDLDEGGAGLLREVDDAREAACEIEVLSVDVSERSEVLPARWVNHPLRRVPSAPSTPRRLSVRAGVRSPLLPCPCDEEDDEGRVDAETCRSERLGGAGLAALGLAYALSVAFALLVLVLAQTEKAAGALAARGRGDGGCSRGRAVDGEGFGGVTQGRGLQEARQLGDGASCGRGGRWRQGGVLEGVWIGGAGDGTPAWALLRVDERDLDKDWADIPRD</sequence>
<comment type="caution">
    <text evidence="3">The sequence shown here is derived from an EMBL/GenBank/DDBJ whole genome shotgun (WGS) entry which is preliminary data.</text>
</comment>
<feature type="non-terminal residue" evidence="3">
    <location>
        <position position="326"/>
    </location>
</feature>
<evidence type="ECO:0000256" key="1">
    <source>
        <dbReference type="SAM" id="MobiDB-lite"/>
    </source>
</evidence>
<evidence type="ECO:0000313" key="3">
    <source>
        <dbReference type="EMBL" id="KAJ7026406.1"/>
    </source>
</evidence>
<protein>
    <submittedName>
        <fullName evidence="3">Uncharacterized protein</fullName>
    </submittedName>
</protein>
<name>A0AAD6WWY0_9AGAR</name>
<keyword evidence="2" id="KW-0472">Membrane</keyword>